<evidence type="ECO:0000313" key="9">
    <source>
        <dbReference type="Proteomes" id="UP000838412"/>
    </source>
</evidence>
<dbReference type="SUPFAM" id="SSF47986">
    <property type="entry name" value="DEATH domain"/>
    <property type="match status" value="4"/>
</dbReference>
<feature type="region of interest" description="Disordered" evidence="4">
    <location>
        <begin position="182"/>
        <end position="231"/>
    </location>
</feature>
<dbReference type="EMBL" id="OV696703">
    <property type="protein sequence ID" value="CAH1250968.1"/>
    <property type="molecule type" value="Genomic_DNA"/>
</dbReference>
<evidence type="ECO:0000259" key="6">
    <source>
        <dbReference type="PROSITE" id="PS50017"/>
    </source>
</evidence>
<name>A0A8J9ZAJ4_BRALA</name>
<dbReference type="Pfam" id="PF00619">
    <property type="entry name" value="CARD"/>
    <property type="match status" value="1"/>
</dbReference>
<dbReference type="PANTHER" id="PTHR15077:SF9">
    <property type="entry name" value="C-TERMINAL OF ROC (COR) DOMAIN-CONTAINING PROTEIN"/>
    <property type="match status" value="1"/>
</dbReference>
<protein>
    <submittedName>
        <fullName evidence="8">CSK protein</fullName>
    </submittedName>
</protein>
<keyword evidence="1 3" id="KW-0547">Nucleotide-binding</keyword>
<dbReference type="InterPro" id="IPR000719">
    <property type="entry name" value="Prot_kinase_dom"/>
</dbReference>
<feature type="region of interest" description="Disordered" evidence="4">
    <location>
        <begin position="515"/>
        <end position="545"/>
    </location>
</feature>
<accession>A0A8J9ZAJ4</accession>
<dbReference type="InterPro" id="IPR011009">
    <property type="entry name" value="Kinase-like_dom_sf"/>
</dbReference>
<dbReference type="CDD" id="cd01670">
    <property type="entry name" value="Death"/>
    <property type="match status" value="3"/>
</dbReference>
<dbReference type="Gene3D" id="3.30.200.20">
    <property type="entry name" value="Phosphorylase Kinase, domain 1"/>
    <property type="match status" value="1"/>
</dbReference>
<dbReference type="Pfam" id="PF00531">
    <property type="entry name" value="Death"/>
    <property type="match status" value="3"/>
</dbReference>
<evidence type="ECO:0000259" key="7">
    <source>
        <dbReference type="PROSITE" id="PS50209"/>
    </source>
</evidence>
<dbReference type="PROSITE" id="PS50011">
    <property type="entry name" value="PROTEIN_KINASE_DOM"/>
    <property type="match status" value="1"/>
</dbReference>
<dbReference type="GO" id="GO:0004672">
    <property type="term" value="F:protein kinase activity"/>
    <property type="evidence" value="ECO:0007669"/>
    <property type="project" value="InterPro"/>
</dbReference>
<dbReference type="InterPro" id="IPR008271">
    <property type="entry name" value="Ser/Thr_kinase_AS"/>
</dbReference>
<dbReference type="InterPro" id="IPR001315">
    <property type="entry name" value="CARD"/>
</dbReference>
<feature type="region of interest" description="Disordered" evidence="4">
    <location>
        <begin position="402"/>
        <end position="497"/>
    </location>
</feature>
<dbReference type="InterPro" id="IPR000488">
    <property type="entry name" value="Death_dom"/>
</dbReference>
<dbReference type="Proteomes" id="UP000838412">
    <property type="component" value="Chromosome 18"/>
</dbReference>
<dbReference type="SMART" id="SM00005">
    <property type="entry name" value="DEATH"/>
    <property type="match status" value="2"/>
</dbReference>
<dbReference type="Gene3D" id="1.10.533.10">
    <property type="entry name" value="Death Domain, Fas"/>
    <property type="match status" value="4"/>
</dbReference>
<evidence type="ECO:0000256" key="1">
    <source>
        <dbReference type="ARBA" id="ARBA00022741"/>
    </source>
</evidence>
<keyword evidence="2 3" id="KW-0067">ATP-binding</keyword>
<evidence type="ECO:0000256" key="3">
    <source>
        <dbReference type="PROSITE-ProRule" id="PRU10141"/>
    </source>
</evidence>
<dbReference type="PROSITE" id="PS50209">
    <property type="entry name" value="CARD"/>
    <property type="match status" value="1"/>
</dbReference>
<dbReference type="PROSITE" id="PS50017">
    <property type="entry name" value="DEATH_DOMAIN"/>
    <property type="match status" value="3"/>
</dbReference>
<feature type="compositionally biased region" description="Basic and acidic residues" evidence="4">
    <location>
        <begin position="458"/>
        <end position="473"/>
    </location>
</feature>
<feature type="domain" description="Death" evidence="6">
    <location>
        <begin position="110"/>
        <end position="180"/>
    </location>
</feature>
<dbReference type="CDD" id="cd14014">
    <property type="entry name" value="STKc_PknB_like"/>
    <property type="match status" value="1"/>
</dbReference>
<feature type="domain" description="Protein kinase" evidence="5">
    <location>
        <begin position="603"/>
        <end position="873"/>
    </location>
</feature>
<feature type="domain" description="Death" evidence="6">
    <location>
        <begin position="323"/>
        <end position="406"/>
    </location>
</feature>
<dbReference type="Pfam" id="PF00069">
    <property type="entry name" value="Pkinase"/>
    <property type="match status" value="1"/>
</dbReference>
<dbReference type="SMART" id="SM00114">
    <property type="entry name" value="CARD"/>
    <property type="match status" value="1"/>
</dbReference>
<dbReference type="InterPro" id="IPR017441">
    <property type="entry name" value="Protein_kinase_ATP_BS"/>
</dbReference>
<dbReference type="PANTHER" id="PTHR15077">
    <property type="entry name" value="FAS-ASSOCIATING DEATH DOMAIN-CONTAINING PROTEIN FADD"/>
    <property type="match status" value="1"/>
</dbReference>
<dbReference type="PROSITE" id="PS00107">
    <property type="entry name" value="PROTEIN_KINASE_ATP"/>
    <property type="match status" value="1"/>
</dbReference>
<dbReference type="InterPro" id="IPR016729">
    <property type="entry name" value="FADD"/>
</dbReference>
<dbReference type="GO" id="GO:0007165">
    <property type="term" value="P:signal transduction"/>
    <property type="evidence" value="ECO:0007669"/>
    <property type="project" value="InterPro"/>
</dbReference>
<proteinExistence type="predicted"/>
<feature type="binding site" evidence="3">
    <location>
        <position position="630"/>
    </location>
    <ligand>
        <name>ATP</name>
        <dbReference type="ChEBI" id="CHEBI:30616"/>
    </ligand>
</feature>
<dbReference type="PROSITE" id="PS00108">
    <property type="entry name" value="PROTEIN_KINASE_ST"/>
    <property type="match status" value="1"/>
</dbReference>
<reference evidence="8" key="1">
    <citation type="submission" date="2022-01" db="EMBL/GenBank/DDBJ databases">
        <authorList>
            <person name="Braso-Vives M."/>
        </authorList>
    </citation>
    <scope>NUCLEOTIDE SEQUENCE</scope>
</reference>
<keyword evidence="9" id="KW-1185">Reference proteome</keyword>
<evidence type="ECO:0000256" key="4">
    <source>
        <dbReference type="SAM" id="MobiDB-lite"/>
    </source>
</evidence>
<dbReference type="GO" id="GO:0042981">
    <property type="term" value="P:regulation of apoptotic process"/>
    <property type="evidence" value="ECO:0007669"/>
    <property type="project" value="InterPro"/>
</dbReference>
<dbReference type="GO" id="GO:0071345">
    <property type="term" value="P:cellular response to cytokine stimulus"/>
    <property type="evidence" value="ECO:0007669"/>
    <property type="project" value="UniProtKB-ARBA"/>
</dbReference>
<feature type="domain" description="Death" evidence="6">
    <location>
        <begin position="242"/>
        <end position="311"/>
    </location>
</feature>
<dbReference type="SUPFAM" id="SSF56112">
    <property type="entry name" value="Protein kinase-like (PK-like)"/>
    <property type="match status" value="1"/>
</dbReference>
<dbReference type="GO" id="GO:0045087">
    <property type="term" value="P:innate immune response"/>
    <property type="evidence" value="ECO:0007669"/>
    <property type="project" value="UniProtKB-ARBA"/>
</dbReference>
<dbReference type="SMART" id="SM00220">
    <property type="entry name" value="S_TKc"/>
    <property type="match status" value="1"/>
</dbReference>
<organism evidence="8 9">
    <name type="scientific">Branchiostoma lanceolatum</name>
    <name type="common">Common lancelet</name>
    <name type="synonym">Amphioxus lanceolatum</name>
    <dbReference type="NCBI Taxonomy" id="7740"/>
    <lineage>
        <taxon>Eukaryota</taxon>
        <taxon>Metazoa</taxon>
        <taxon>Chordata</taxon>
        <taxon>Cephalochordata</taxon>
        <taxon>Leptocardii</taxon>
        <taxon>Amphioxiformes</taxon>
        <taxon>Branchiostomatidae</taxon>
        <taxon>Branchiostoma</taxon>
    </lineage>
</organism>
<dbReference type="AlphaFoldDB" id="A0A8J9ZAJ4"/>
<evidence type="ECO:0000259" key="5">
    <source>
        <dbReference type="PROSITE" id="PS50011"/>
    </source>
</evidence>
<dbReference type="CDD" id="cd01671">
    <property type="entry name" value="CARD"/>
    <property type="match status" value="1"/>
</dbReference>
<dbReference type="GO" id="GO:0005524">
    <property type="term" value="F:ATP binding"/>
    <property type="evidence" value="ECO:0007669"/>
    <property type="project" value="UniProtKB-UniRule"/>
</dbReference>
<evidence type="ECO:0000313" key="8">
    <source>
        <dbReference type="EMBL" id="CAH1250968.1"/>
    </source>
</evidence>
<dbReference type="OrthoDB" id="4062651at2759"/>
<gene>
    <name evidence="8" type="primary">CSK</name>
    <name evidence="8" type="ORF">BLAG_LOCUS11495</name>
</gene>
<dbReference type="Gene3D" id="1.10.510.10">
    <property type="entry name" value="Transferase(Phosphotransferase) domain 1"/>
    <property type="match status" value="1"/>
</dbReference>
<feature type="domain" description="CARD" evidence="7">
    <location>
        <begin position="1"/>
        <end position="91"/>
    </location>
</feature>
<dbReference type="InterPro" id="IPR011029">
    <property type="entry name" value="DEATH-like_dom_sf"/>
</dbReference>
<evidence type="ECO:0000256" key="2">
    <source>
        <dbReference type="ARBA" id="ARBA00022840"/>
    </source>
</evidence>
<sequence>MDPQHRNLLTQFRVELVNGIVNVSAVVDQLVKEKILLAEEEDDIRTRRLQTDRIRTLLTILPTKGNRAFLAFCKALDNTGNTHLSNLLMNQRPTGIARYFDIVVENACHEWKEISRRLGLSGPQIASIDQTYRGRPRDCCIRALNVWLGDHGRLATVDMLKEALISARLMNVAELIESAQVAQGDSRPATAPAHARRPPPAAPVHHPRSRATPYQRPASATDQVVHRPTRPSAVVHKDPLYTIKENVGMAWKDLARQLGFKEVDIEVIEDKHRDKRECCMEVLTTWRQKHGYDATVGRLWTALQAADLGGIDGEDGSGQFEETAEFFGIIMSRAGPKWHLLAELLGVPPQKIAWIQRKHTEDKGRCELALNMWYWDRKSDSSIDSLKAAVFNAGMKNAVDAFERGRGGGTEDANQDVAQEDLDPSSSARFPMQEVRKDHTGTEPMDSSTSHFPIDEVGTDHAHGESLQHDHTNPKTSRNPAQEAEHSNDIEDEEAMDCSTNRINSQIDNIIYERQSQQPAGGNRLESQRSDATDAMPVDQSQRERLHGSQINPYAEAPSNLLYESGAGSGASIERRLHRSGIGSTARGIEIDRKEFTIEKDEYGDNRRLGRGSFGTVYLAKWQGTHVAVKEFDDEDQTHESFRREMEHLRELRHPHIVQLLGICWQPNIRRYLLMTYVDGVDLGTILFRPSRSPVKVPNTMPVKGKIATDLCSAVSYLHDKHDLVHQDIKPGNVLIAEKTLHTYLCDLGVAKLKTAAISSTLTRTQRSAPTPIKYLPPECDDGLTVGKSSDIWCLGCTLAELFSGVELWDLHGVCHVHYERVLRKKREERLPPDALLAIRDDVFPGVRELLEKALCYDYKKRVSAAKMSEEFAAMCENALQ</sequence>